<dbReference type="AlphaFoldDB" id="A0A4S3PMI2"/>
<evidence type="ECO:0000259" key="1">
    <source>
        <dbReference type="Pfam" id="PF00550"/>
    </source>
</evidence>
<feature type="domain" description="Carrier" evidence="1">
    <location>
        <begin position="12"/>
        <end position="54"/>
    </location>
</feature>
<dbReference type="RefSeq" id="WP_136380994.1">
    <property type="nucleotide sequence ID" value="NZ_SLUB01000043.1"/>
</dbReference>
<accession>A0A4S3PMI2</accession>
<protein>
    <submittedName>
        <fullName evidence="2">Acyl carrier protein</fullName>
    </submittedName>
</protein>
<dbReference type="Gene3D" id="1.10.1200.10">
    <property type="entry name" value="ACP-like"/>
    <property type="match status" value="1"/>
</dbReference>
<evidence type="ECO:0000313" key="3">
    <source>
        <dbReference type="Proteomes" id="UP000306477"/>
    </source>
</evidence>
<dbReference type="Pfam" id="PF00550">
    <property type="entry name" value="PP-binding"/>
    <property type="match status" value="1"/>
</dbReference>
<dbReference type="Proteomes" id="UP000306477">
    <property type="component" value="Unassembled WGS sequence"/>
</dbReference>
<reference evidence="2 3" key="1">
    <citation type="journal article" date="2019" name="Indoor Air">
        <title>Impacts of indoor surface finishes on bacterial viability.</title>
        <authorList>
            <person name="Hu J."/>
            <person name="Maamar S.B."/>
            <person name="Glawe A.J."/>
            <person name="Gottel N."/>
            <person name="Gilbert J.A."/>
            <person name="Hartmann E.M."/>
        </authorList>
    </citation>
    <scope>NUCLEOTIDE SEQUENCE [LARGE SCALE GENOMIC DNA]</scope>
    <source>
        <strain evidence="2 3">AF060A6</strain>
    </source>
</reference>
<organism evidence="2 3">
    <name type="scientific">Bacillus timonensis</name>
    <dbReference type="NCBI Taxonomy" id="1033734"/>
    <lineage>
        <taxon>Bacteria</taxon>
        <taxon>Bacillati</taxon>
        <taxon>Bacillota</taxon>
        <taxon>Bacilli</taxon>
        <taxon>Bacillales</taxon>
        <taxon>Bacillaceae</taxon>
        <taxon>Bacillus</taxon>
    </lineage>
</organism>
<comment type="caution">
    <text evidence="2">The sequence shown here is derived from an EMBL/GenBank/DDBJ whole genome shotgun (WGS) entry which is preliminary data.</text>
</comment>
<dbReference type="InterPro" id="IPR036736">
    <property type="entry name" value="ACP-like_sf"/>
</dbReference>
<dbReference type="SUPFAM" id="SSF47336">
    <property type="entry name" value="ACP-like"/>
    <property type="match status" value="1"/>
</dbReference>
<dbReference type="EMBL" id="SLUB01000043">
    <property type="protein sequence ID" value="THE10618.1"/>
    <property type="molecule type" value="Genomic_DNA"/>
</dbReference>
<dbReference type="InterPro" id="IPR009081">
    <property type="entry name" value="PP-bd_ACP"/>
</dbReference>
<sequence length="79" mass="8929">MTFNNFTATMFDLLEQEQVEVSEETNLRDELDVDSLQMVNLTTMLADHYKVSFSNFIENADKTATVGGLYSIVKEGLSK</sequence>
<keyword evidence="3" id="KW-1185">Reference proteome</keyword>
<proteinExistence type="predicted"/>
<evidence type="ECO:0000313" key="2">
    <source>
        <dbReference type="EMBL" id="THE10618.1"/>
    </source>
</evidence>
<gene>
    <name evidence="2" type="ORF">E1I69_18250</name>
</gene>
<dbReference type="OrthoDB" id="9804551at2"/>
<name>A0A4S3PMI2_9BACI</name>